<feature type="transmembrane region" description="Helical" evidence="5">
    <location>
        <begin position="194"/>
        <end position="214"/>
    </location>
</feature>
<feature type="domain" description="HAMP" evidence="7">
    <location>
        <begin position="216"/>
        <end position="268"/>
    </location>
</feature>
<feature type="domain" description="Methyl-accepting transducer" evidence="6">
    <location>
        <begin position="273"/>
        <end position="502"/>
    </location>
</feature>
<dbReference type="KEGG" id="xyk:GT347_09745"/>
<dbReference type="SMART" id="SM00304">
    <property type="entry name" value="HAMP"/>
    <property type="match status" value="1"/>
</dbReference>
<evidence type="ECO:0000256" key="3">
    <source>
        <dbReference type="ARBA" id="ARBA00029447"/>
    </source>
</evidence>
<dbReference type="PROSITE" id="PS50111">
    <property type="entry name" value="CHEMOTAXIS_TRANSDUC_2"/>
    <property type="match status" value="1"/>
</dbReference>
<dbReference type="InterPro" id="IPR051310">
    <property type="entry name" value="MCP_chemotaxis"/>
</dbReference>
<gene>
    <name evidence="8" type="ORF">GT347_09745</name>
</gene>
<evidence type="ECO:0000256" key="5">
    <source>
        <dbReference type="SAM" id="Phobius"/>
    </source>
</evidence>
<dbReference type="GO" id="GO:0004888">
    <property type="term" value="F:transmembrane signaling receptor activity"/>
    <property type="evidence" value="ECO:0007669"/>
    <property type="project" value="InterPro"/>
</dbReference>
<dbReference type="EMBL" id="CP047650">
    <property type="protein sequence ID" value="QHI98252.1"/>
    <property type="molecule type" value="Genomic_DNA"/>
</dbReference>
<sequence length="531" mass="56354">MLKTLSVKTKLALNFGALTALVMLVACICLMAQADANRQFSNYVNGLSARADVAETVRTAVDRRAIAARNLVFATKPEDQKREYEAVVSAHKDVGERLSKLGQMLRDAQDPNEKANELYARIVKIEQQYAPVALNIVQLAQAGKRDEATADILDKCIPLLQQLVQASRDFRAFTDARAHDLIGQAEARFEQQRAIIIGFCIAATLLALAFAYIITTSITRALDRAVTVADHIAEGDLSNDITVTSTDETGRLLLALREMQGKLVGIVGTVRSNAVQVASASSEIAAGNHDLSMRTEQQASALQQTAASMEQLGSTVQNNAMHAQSANKLASEASQIAQRGGGVVEQVVQTMKGIQDSSGRINDIIGVIDDIAFQTNILALNAAVEAARAGEQGRGFAVVAAEVRNLASRSASAAKEIKTLISESVQQVSRGTDLVDQAGNTMQEVVQAIQRVSTLMGEISLASDEQSEGVRQVGEAVVLMDQATQQNAALVEQGAAAASGLRQQAEQLVTAVSVFHAERGHAGGGGALMLA</sequence>
<dbReference type="Pfam" id="PF00015">
    <property type="entry name" value="MCPsignal"/>
    <property type="match status" value="1"/>
</dbReference>
<dbReference type="CDD" id="cd11386">
    <property type="entry name" value="MCP_signal"/>
    <property type="match status" value="1"/>
</dbReference>
<dbReference type="Pfam" id="PF12729">
    <property type="entry name" value="4HB_MCP_1"/>
    <property type="match status" value="1"/>
</dbReference>
<dbReference type="SUPFAM" id="SSF58104">
    <property type="entry name" value="Methyl-accepting chemotaxis protein (MCP) signaling domain"/>
    <property type="match status" value="1"/>
</dbReference>
<comment type="similarity">
    <text evidence="3">Belongs to the methyl-accepting chemotaxis (MCP) protein family.</text>
</comment>
<protein>
    <submittedName>
        <fullName evidence="8">HAMP domain-containing protein</fullName>
    </submittedName>
</protein>
<keyword evidence="5" id="KW-0472">Membrane</keyword>
<dbReference type="InterPro" id="IPR003660">
    <property type="entry name" value="HAMP_dom"/>
</dbReference>
<dbReference type="Pfam" id="PF00672">
    <property type="entry name" value="HAMP"/>
    <property type="match status" value="1"/>
</dbReference>
<dbReference type="PRINTS" id="PR00260">
    <property type="entry name" value="CHEMTRNSDUCR"/>
</dbReference>
<dbReference type="PROSITE" id="PS51257">
    <property type="entry name" value="PROKAR_LIPOPROTEIN"/>
    <property type="match status" value="1"/>
</dbReference>
<dbReference type="InterPro" id="IPR004089">
    <property type="entry name" value="MCPsignal_dom"/>
</dbReference>
<accession>A0A857J5F9</accession>
<evidence type="ECO:0000256" key="2">
    <source>
        <dbReference type="ARBA" id="ARBA00022481"/>
    </source>
</evidence>
<dbReference type="PANTHER" id="PTHR43531">
    <property type="entry name" value="PROTEIN ICFG"/>
    <property type="match status" value="1"/>
</dbReference>
<dbReference type="RefSeq" id="WP_160551769.1">
    <property type="nucleotide sequence ID" value="NZ_CP047650.1"/>
</dbReference>
<evidence type="ECO:0000313" key="8">
    <source>
        <dbReference type="EMBL" id="QHI98252.1"/>
    </source>
</evidence>
<dbReference type="GO" id="GO:0007165">
    <property type="term" value="P:signal transduction"/>
    <property type="evidence" value="ECO:0007669"/>
    <property type="project" value="UniProtKB-KW"/>
</dbReference>
<dbReference type="Proteomes" id="UP000464787">
    <property type="component" value="Chromosome"/>
</dbReference>
<dbReference type="GO" id="GO:0005886">
    <property type="term" value="C:plasma membrane"/>
    <property type="evidence" value="ECO:0007669"/>
    <property type="project" value="TreeGrafter"/>
</dbReference>
<dbReference type="SMART" id="SM00283">
    <property type="entry name" value="MA"/>
    <property type="match status" value="1"/>
</dbReference>
<keyword evidence="4" id="KW-0807">Transducer</keyword>
<dbReference type="InterPro" id="IPR047347">
    <property type="entry name" value="YvaQ-like_sensor"/>
</dbReference>
<organism evidence="8 9">
    <name type="scientific">Xylophilus rhododendri</name>
    <dbReference type="NCBI Taxonomy" id="2697032"/>
    <lineage>
        <taxon>Bacteria</taxon>
        <taxon>Pseudomonadati</taxon>
        <taxon>Pseudomonadota</taxon>
        <taxon>Betaproteobacteria</taxon>
        <taxon>Burkholderiales</taxon>
        <taxon>Xylophilus</taxon>
    </lineage>
</organism>
<dbReference type="InterPro" id="IPR004090">
    <property type="entry name" value="Chemotax_Me-accpt_rcpt"/>
</dbReference>
<dbReference type="AlphaFoldDB" id="A0A857J5F9"/>
<keyword evidence="9" id="KW-1185">Reference proteome</keyword>
<feature type="transmembrane region" description="Helical" evidence="5">
    <location>
        <begin position="12"/>
        <end position="32"/>
    </location>
</feature>
<dbReference type="FunFam" id="1.10.287.950:FF:000001">
    <property type="entry name" value="Methyl-accepting chemotaxis sensory transducer"/>
    <property type="match status" value="1"/>
</dbReference>
<evidence type="ECO:0000259" key="7">
    <source>
        <dbReference type="PROSITE" id="PS50885"/>
    </source>
</evidence>
<dbReference type="PROSITE" id="PS50885">
    <property type="entry name" value="HAMP"/>
    <property type="match status" value="1"/>
</dbReference>
<proteinExistence type="inferred from homology"/>
<keyword evidence="5" id="KW-0812">Transmembrane</keyword>
<keyword evidence="5" id="KW-1133">Transmembrane helix</keyword>
<comment type="subcellular location">
    <subcellularLocation>
        <location evidence="1">Membrane</location>
    </subcellularLocation>
</comment>
<name>A0A857J5F9_9BURK</name>
<dbReference type="Gene3D" id="1.10.287.950">
    <property type="entry name" value="Methyl-accepting chemotaxis protein"/>
    <property type="match status" value="1"/>
</dbReference>
<dbReference type="CDD" id="cd19411">
    <property type="entry name" value="MCP2201-like_sensor"/>
    <property type="match status" value="1"/>
</dbReference>
<dbReference type="PANTHER" id="PTHR43531:SF14">
    <property type="entry name" value="METHYL-ACCEPTING CHEMOTAXIS PROTEIN I-RELATED"/>
    <property type="match status" value="1"/>
</dbReference>
<evidence type="ECO:0000256" key="1">
    <source>
        <dbReference type="ARBA" id="ARBA00004370"/>
    </source>
</evidence>
<reference evidence="8 9" key="1">
    <citation type="submission" date="2020-01" db="EMBL/GenBank/DDBJ databases">
        <title>Genome sequencing of strain KACC 21265.</title>
        <authorList>
            <person name="Heo J."/>
            <person name="Kim S.-J."/>
            <person name="Kim J.-S."/>
            <person name="Hong S.-B."/>
            <person name="Kwon S.-W."/>
        </authorList>
    </citation>
    <scope>NUCLEOTIDE SEQUENCE [LARGE SCALE GENOMIC DNA]</scope>
    <source>
        <strain evidence="8 9">KACC 21265</strain>
    </source>
</reference>
<dbReference type="GO" id="GO:0006935">
    <property type="term" value="P:chemotaxis"/>
    <property type="evidence" value="ECO:0007669"/>
    <property type="project" value="InterPro"/>
</dbReference>
<evidence type="ECO:0000259" key="6">
    <source>
        <dbReference type="PROSITE" id="PS50111"/>
    </source>
</evidence>
<dbReference type="CDD" id="cd06225">
    <property type="entry name" value="HAMP"/>
    <property type="match status" value="1"/>
</dbReference>
<evidence type="ECO:0000313" key="9">
    <source>
        <dbReference type="Proteomes" id="UP000464787"/>
    </source>
</evidence>
<keyword evidence="2" id="KW-0488">Methylation</keyword>
<dbReference type="InterPro" id="IPR024478">
    <property type="entry name" value="HlyB_4HB_MCP"/>
</dbReference>
<evidence type="ECO:0000256" key="4">
    <source>
        <dbReference type="PROSITE-ProRule" id="PRU00284"/>
    </source>
</evidence>